<evidence type="ECO:0000313" key="1">
    <source>
        <dbReference type="EMBL" id="RMZ94116.1"/>
    </source>
</evidence>
<dbReference type="Proteomes" id="UP000276133">
    <property type="component" value="Unassembled WGS sequence"/>
</dbReference>
<keyword evidence="2" id="KW-1185">Reference proteome</keyword>
<sequence>MTKFTDDHEYCQNLGGNLIGNLKKKKNQYKKVKEILSLFLKFVLKFNYCRFSTTINCLKTMFNYSFRQIEETLKLANTFKKLKYSAFKRKEK</sequence>
<dbReference type="EMBL" id="REGN01013289">
    <property type="protein sequence ID" value="RMZ94116.1"/>
    <property type="molecule type" value="Genomic_DNA"/>
</dbReference>
<organism evidence="1 2">
    <name type="scientific">Brachionus plicatilis</name>
    <name type="common">Marine rotifer</name>
    <name type="synonym">Brachionus muelleri</name>
    <dbReference type="NCBI Taxonomy" id="10195"/>
    <lineage>
        <taxon>Eukaryota</taxon>
        <taxon>Metazoa</taxon>
        <taxon>Spiralia</taxon>
        <taxon>Gnathifera</taxon>
        <taxon>Rotifera</taxon>
        <taxon>Eurotatoria</taxon>
        <taxon>Monogononta</taxon>
        <taxon>Pseudotrocha</taxon>
        <taxon>Ploima</taxon>
        <taxon>Brachionidae</taxon>
        <taxon>Brachionus</taxon>
    </lineage>
</organism>
<name>A0A3M7P4W4_BRAPC</name>
<evidence type="ECO:0000313" key="2">
    <source>
        <dbReference type="Proteomes" id="UP000276133"/>
    </source>
</evidence>
<comment type="caution">
    <text evidence="1">The sequence shown here is derived from an EMBL/GenBank/DDBJ whole genome shotgun (WGS) entry which is preliminary data.</text>
</comment>
<dbReference type="AlphaFoldDB" id="A0A3M7P4W4"/>
<gene>
    <name evidence="1" type="ORF">BpHYR1_026351</name>
</gene>
<reference evidence="1 2" key="1">
    <citation type="journal article" date="2018" name="Sci. Rep.">
        <title>Genomic signatures of local adaptation to the degree of environmental predictability in rotifers.</title>
        <authorList>
            <person name="Franch-Gras L."/>
            <person name="Hahn C."/>
            <person name="Garcia-Roger E.M."/>
            <person name="Carmona M.J."/>
            <person name="Serra M."/>
            <person name="Gomez A."/>
        </authorList>
    </citation>
    <scope>NUCLEOTIDE SEQUENCE [LARGE SCALE GENOMIC DNA]</scope>
    <source>
        <strain evidence="1">HYR1</strain>
    </source>
</reference>
<proteinExistence type="predicted"/>
<protein>
    <submittedName>
        <fullName evidence="1">Uncharacterized protein</fullName>
    </submittedName>
</protein>
<accession>A0A3M7P4W4</accession>